<dbReference type="GO" id="GO:0044010">
    <property type="term" value="P:single-species biofilm formation"/>
    <property type="evidence" value="ECO:0007669"/>
    <property type="project" value="TreeGrafter"/>
</dbReference>
<dbReference type="AlphaFoldDB" id="A0A1H6F9C7"/>
<evidence type="ECO:0000256" key="2">
    <source>
        <dbReference type="ARBA" id="ARBA00022676"/>
    </source>
</evidence>
<evidence type="ECO:0000313" key="5">
    <source>
        <dbReference type="EMBL" id="SEH06707.1"/>
    </source>
</evidence>
<protein>
    <submittedName>
        <fullName evidence="5">Hyaluronan synthase</fullName>
        <ecNumber evidence="5">2.4.1.212</ecNumber>
    </submittedName>
</protein>
<dbReference type="Pfam" id="PF00535">
    <property type="entry name" value="Glycos_transf_2"/>
    <property type="match status" value="1"/>
</dbReference>
<dbReference type="InterPro" id="IPR001173">
    <property type="entry name" value="Glyco_trans_2-like"/>
</dbReference>
<dbReference type="Proteomes" id="UP000236724">
    <property type="component" value="Unassembled WGS sequence"/>
</dbReference>
<proteinExistence type="inferred from homology"/>
<keyword evidence="6" id="KW-1185">Reference proteome</keyword>
<dbReference type="PANTHER" id="PTHR43685:SF5">
    <property type="entry name" value="GLYCOSYLTRANSFERASE EPSE-RELATED"/>
    <property type="match status" value="1"/>
</dbReference>
<dbReference type="EC" id="2.4.1.212" evidence="5"/>
<dbReference type="InterPro" id="IPR050834">
    <property type="entry name" value="Glycosyltransf_2"/>
</dbReference>
<gene>
    <name evidence="5" type="primary">hyaD_1</name>
    <name evidence="5" type="ORF">MBHS_02572</name>
</gene>
<feature type="domain" description="Glycosyltransferase 2-like" evidence="4">
    <location>
        <begin position="69"/>
        <end position="229"/>
    </location>
</feature>
<evidence type="ECO:0000313" key="6">
    <source>
        <dbReference type="Proteomes" id="UP000236724"/>
    </source>
</evidence>
<dbReference type="RefSeq" id="WP_103920459.1">
    <property type="nucleotide sequence ID" value="NZ_FMSV02000503.1"/>
</dbReference>
<comment type="similarity">
    <text evidence="1">Belongs to the glycosyltransferase 2 family.</text>
</comment>
<dbReference type="SUPFAM" id="SSF53448">
    <property type="entry name" value="Nucleotide-diphospho-sugar transferases"/>
    <property type="match status" value="2"/>
</dbReference>
<dbReference type="CDD" id="cd04184">
    <property type="entry name" value="GT2_RfbC_Mx_like"/>
    <property type="match status" value="1"/>
</dbReference>
<keyword evidence="3 5" id="KW-0808">Transferase</keyword>
<dbReference type="OrthoDB" id="9802649at2"/>
<evidence type="ECO:0000259" key="4">
    <source>
        <dbReference type="Pfam" id="PF00535"/>
    </source>
</evidence>
<dbReference type="InterPro" id="IPR029044">
    <property type="entry name" value="Nucleotide-diphossugar_trans"/>
</dbReference>
<sequence>MSTLLNWLLPRKAPQQIDCIPWEIELKRWASSEWIEYQTWLFRHAFVSLHDWKSLRSEAQSWQEKPLFSLITPVYNTPLKLLFECIYSVRTQAYPYWELCLVDDGSSHKTTLALLDAMADEDKRLRVLHLPQNQGICAATNAGLAMARGDYVGFLDHDDRLAPNALHAIAKSIRQQPDTQVLYSDRDMLSPRNTRFMHLFKPGWSPETLLSGNYLFHLLVYRRDLLEQLGGVRGEFEGSQDYDLILRAADVQAKILHLPQVLYHWRQHENSVSLAHDAKAYAYEAGTRAVQESLQRRGLQGEVMENPALWRGNYRVKLQNPKQSAQVMRWSERLDFHNVQINSDIVILGEDIVAMDEDSLLEMQRWLQVDGVGLVTGKLLDNTQIVHAGLVQRPGGEPLALYAGHPETTPGYMAVTATVRNVSSVHPACCAIRLELWQQLGGLNPDYQSGYALLDFSLRALQAGHRIVYTPFARFQTQSQDFSQDFGPPQERQRFAKTWENWLAKGDPYYNQWLTLEMNDMGLAL</sequence>
<keyword evidence="2 5" id="KW-0328">Glycosyltransferase</keyword>
<evidence type="ECO:0000256" key="3">
    <source>
        <dbReference type="ARBA" id="ARBA00022679"/>
    </source>
</evidence>
<reference evidence="5 6" key="1">
    <citation type="submission" date="2016-10" db="EMBL/GenBank/DDBJ databases">
        <authorList>
            <person name="de Groot N.N."/>
        </authorList>
    </citation>
    <scope>NUCLEOTIDE SEQUENCE [LARGE SCALE GENOMIC DNA]</scope>
    <source>
        <strain evidence="5">MBHS1</strain>
    </source>
</reference>
<dbReference type="EMBL" id="FMSV02000503">
    <property type="protein sequence ID" value="SEH06707.1"/>
    <property type="molecule type" value="Genomic_DNA"/>
</dbReference>
<organism evidence="5 6">
    <name type="scientific">Candidatus Venteria ishoeyi</name>
    <dbReference type="NCBI Taxonomy" id="1899563"/>
    <lineage>
        <taxon>Bacteria</taxon>
        <taxon>Pseudomonadati</taxon>
        <taxon>Pseudomonadota</taxon>
        <taxon>Gammaproteobacteria</taxon>
        <taxon>Thiotrichales</taxon>
        <taxon>Thiotrichaceae</taxon>
        <taxon>Venteria</taxon>
    </lineage>
</organism>
<accession>A0A1H6F9C7</accession>
<dbReference type="PANTHER" id="PTHR43685">
    <property type="entry name" value="GLYCOSYLTRANSFERASE"/>
    <property type="match status" value="1"/>
</dbReference>
<dbReference type="GO" id="GO:0050501">
    <property type="term" value="F:hyaluronan synthase activity"/>
    <property type="evidence" value="ECO:0007669"/>
    <property type="project" value="UniProtKB-EC"/>
</dbReference>
<evidence type="ECO:0000256" key="1">
    <source>
        <dbReference type="ARBA" id="ARBA00006739"/>
    </source>
</evidence>
<name>A0A1H6F9C7_9GAMM</name>
<dbReference type="Gene3D" id="3.90.550.10">
    <property type="entry name" value="Spore Coat Polysaccharide Biosynthesis Protein SpsA, Chain A"/>
    <property type="match status" value="2"/>
</dbReference>